<name>A0ABT8TLF0_9GAMM</name>
<evidence type="ECO:0000259" key="4">
    <source>
        <dbReference type="SMART" id="SM00563"/>
    </source>
</evidence>
<dbReference type="CDD" id="cd07989">
    <property type="entry name" value="LPLAT_AGPAT-like"/>
    <property type="match status" value="1"/>
</dbReference>
<dbReference type="PANTHER" id="PTHR10434:SF66">
    <property type="entry name" value="PHOSPHOLIPID_GLYCEROL ACYLTRANSFERASE DOMAIN-CONTAINING PROTEIN"/>
    <property type="match status" value="1"/>
</dbReference>
<dbReference type="Pfam" id="PF01553">
    <property type="entry name" value="Acyltransferase"/>
    <property type="match status" value="1"/>
</dbReference>
<keyword evidence="6" id="KW-1185">Reference proteome</keyword>
<evidence type="ECO:0000256" key="2">
    <source>
        <dbReference type="ARBA" id="ARBA00022679"/>
    </source>
</evidence>
<proteinExistence type="predicted"/>
<dbReference type="GO" id="GO:0016746">
    <property type="term" value="F:acyltransferase activity"/>
    <property type="evidence" value="ECO:0007669"/>
    <property type="project" value="UniProtKB-KW"/>
</dbReference>
<keyword evidence="3 5" id="KW-0012">Acyltransferase</keyword>
<protein>
    <submittedName>
        <fullName evidence="5">Lysophospholipid acyltransferase family protein</fullName>
    </submittedName>
</protein>
<dbReference type="EMBL" id="JAULRT010000062">
    <property type="protein sequence ID" value="MDO3383456.1"/>
    <property type="molecule type" value="Genomic_DNA"/>
</dbReference>
<evidence type="ECO:0000313" key="6">
    <source>
        <dbReference type="Proteomes" id="UP001168380"/>
    </source>
</evidence>
<accession>A0ABT8TLF0</accession>
<dbReference type="InterPro" id="IPR002123">
    <property type="entry name" value="Plipid/glycerol_acylTrfase"/>
</dbReference>
<organism evidence="5 6">
    <name type="scientific">Gilvimarinus algae</name>
    <dbReference type="NCBI Taxonomy" id="3058037"/>
    <lineage>
        <taxon>Bacteria</taxon>
        <taxon>Pseudomonadati</taxon>
        <taxon>Pseudomonadota</taxon>
        <taxon>Gammaproteobacteria</taxon>
        <taxon>Cellvibrionales</taxon>
        <taxon>Cellvibrionaceae</taxon>
        <taxon>Gilvimarinus</taxon>
    </lineage>
</organism>
<evidence type="ECO:0000313" key="5">
    <source>
        <dbReference type="EMBL" id="MDO3383456.1"/>
    </source>
</evidence>
<evidence type="ECO:0000256" key="1">
    <source>
        <dbReference type="ARBA" id="ARBA00005189"/>
    </source>
</evidence>
<gene>
    <name evidence="5" type="ORF">QWI16_14845</name>
</gene>
<dbReference type="SUPFAM" id="SSF69593">
    <property type="entry name" value="Glycerol-3-phosphate (1)-acyltransferase"/>
    <property type="match status" value="1"/>
</dbReference>
<dbReference type="RefSeq" id="WP_302714237.1">
    <property type="nucleotide sequence ID" value="NZ_JAULRT010000062.1"/>
</dbReference>
<dbReference type="PANTHER" id="PTHR10434">
    <property type="entry name" value="1-ACYL-SN-GLYCEROL-3-PHOSPHATE ACYLTRANSFERASE"/>
    <property type="match status" value="1"/>
</dbReference>
<sequence length="261" mass="29343">MQWLRRAADRLWRTLATGFCFASFSLAALAQTLLVFPVVHWLPGSRASKTERIRRLQQRSFARFAAMMETLGLIRVTLHNSALLRHSPGCLVIANHPTLIDVVILFAHLPRANCVVKGELWRNRYIRGVMRAGGFISNDSGEQLLSGSRAALDDGQAVLIFPEGSRSVPGEPLKFKRGVANVAVRTGAPILTAFITCRPLTLIKGESWYQIPPRRADIDVYFHEIIEPAAVVDDFNDKPRAARLLTRYLEEYFEEGLKRYG</sequence>
<dbReference type="SMART" id="SM00563">
    <property type="entry name" value="PlsC"/>
    <property type="match status" value="1"/>
</dbReference>
<comment type="caution">
    <text evidence="5">The sequence shown here is derived from an EMBL/GenBank/DDBJ whole genome shotgun (WGS) entry which is preliminary data.</text>
</comment>
<comment type="pathway">
    <text evidence="1">Lipid metabolism.</text>
</comment>
<keyword evidence="2" id="KW-0808">Transferase</keyword>
<evidence type="ECO:0000256" key="3">
    <source>
        <dbReference type="ARBA" id="ARBA00023315"/>
    </source>
</evidence>
<reference evidence="5" key="1">
    <citation type="submission" date="2023-07" db="EMBL/GenBank/DDBJ databases">
        <title>Gilvimarinus algae sp. nov., isolated from the surface of Kelp.</title>
        <authorList>
            <person name="Sun Y.Y."/>
            <person name="Gong Y."/>
            <person name="Du Z.J."/>
        </authorList>
    </citation>
    <scope>NUCLEOTIDE SEQUENCE</scope>
    <source>
        <strain evidence="5">SDUM040014</strain>
    </source>
</reference>
<feature type="domain" description="Phospholipid/glycerol acyltransferase" evidence="4">
    <location>
        <begin position="90"/>
        <end position="198"/>
    </location>
</feature>
<dbReference type="Proteomes" id="UP001168380">
    <property type="component" value="Unassembled WGS sequence"/>
</dbReference>